<feature type="compositionally biased region" description="Polar residues" evidence="1">
    <location>
        <begin position="20"/>
        <end position="37"/>
    </location>
</feature>
<feature type="compositionally biased region" description="Polar residues" evidence="1">
    <location>
        <begin position="117"/>
        <end position="133"/>
    </location>
</feature>
<accession>A0A8H3G433</accession>
<dbReference type="EMBL" id="CAJPDT010000076">
    <property type="protein sequence ID" value="CAF9934409.1"/>
    <property type="molecule type" value="Genomic_DNA"/>
</dbReference>
<feature type="compositionally biased region" description="Polar residues" evidence="1">
    <location>
        <begin position="374"/>
        <end position="392"/>
    </location>
</feature>
<feature type="region of interest" description="Disordered" evidence="1">
    <location>
        <begin position="1"/>
        <end position="336"/>
    </location>
</feature>
<dbReference type="AlphaFoldDB" id="A0A8H3G433"/>
<feature type="compositionally biased region" description="Basic and acidic residues" evidence="1">
    <location>
        <begin position="361"/>
        <end position="371"/>
    </location>
</feature>
<evidence type="ECO:0000313" key="2">
    <source>
        <dbReference type="EMBL" id="CAF9934409.1"/>
    </source>
</evidence>
<feature type="compositionally biased region" description="Low complexity" evidence="1">
    <location>
        <begin position="183"/>
        <end position="194"/>
    </location>
</feature>
<evidence type="ECO:0000256" key="1">
    <source>
        <dbReference type="SAM" id="MobiDB-lite"/>
    </source>
</evidence>
<dbReference type="Proteomes" id="UP000664534">
    <property type="component" value="Unassembled WGS sequence"/>
</dbReference>
<feature type="compositionally biased region" description="Low complexity" evidence="1">
    <location>
        <begin position="80"/>
        <end position="97"/>
    </location>
</feature>
<organism evidence="2 3">
    <name type="scientific">Imshaugia aleurites</name>
    <dbReference type="NCBI Taxonomy" id="172621"/>
    <lineage>
        <taxon>Eukaryota</taxon>
        <taxon>Fungi</taxon>
        <taxon>Dikarya</taxon>
        <taxon>Ascomycota</taxon>
        <taxon>Pezizomycotina</taxon>
        <taxon>Lecanoromycetes</taxon>
        <taxon>OSLEUM clade</taxon>
        <taxon>Lecanoromycetidae</taxon>
        <taxon>Lecanorales</taxon>
        <taxon>Lecanorineae</taxon>
        <taxon>Parmeliaceae</taxon>
        <taxon>Imshaugia</taxon>
    </lineage>
</organism>
<feature type="compositionally biased region" description="Polar residues" evidence="1">
    <location>
        <begin position="161"/>
        <end position="178"/>
    </location>
</feature>
<evidence type="ECO:0000313" key="3">
    <source>
        <dbReference type="Proteomes" id="UP000664534"/>
    </source>
</evidence>
<feature type="region of interest" description="Disordered" evidence="1">
    <location>
        <begin position="485"/>
        <end position="516"/>
    </location>
</feature>
<feature type="compositionally biased region" description="Basic and acidic residues" evidence="1">
    <location>
        <begin position="138"/>
        <end position="148"/>
    </location>
</feature>
<proteinExistence type="predicted"/>
<feature type="region of interest" description="Disordered" evidence="1">
    <location>
        <begin position="352"/>
        <end position="393"/>
    </location>
</feature>
<keyword evidence="3" id="KW-1185">Reference proteome</keyword>
<feature type="compositionally biased region" description="Basic and acidic residues" evidence="1">
    <location>
        <begin position="311"/>
        <end position="329"/>
    </location>
</feature>
<gene>
    <name evidence="2" type="ORF">IMSHALPRED_009703</name>
</gene>
<name>A0A8H3G433_9LECA</name>
<dbReference type="OrthoDB" id="3557758at2759"/>
<feature type="region of interest" description="Disordered" evidence="1">
    <location>
        <begin position="416"/>
        <end position="452"/>
    </location>
</feature>
<sequence>MAAQSEGMAHAVNNKHENEQQSSTRPELCQRKSSFSEALTKFKTNTFNRRRTTTDVSSSNSSAAVNHQSRIPTPAGIDRSTSFFSTLSTFASKSTASISEESPQPSLTKRSRKISERLSQTPFFSHQHQQQAALTPRSHRESSVKIEQRGLMQPVHPPLPRSNTIGNLGQSQQTSPRTPSFMRPTTSSARRSSTMGRCDTAAPSSMAGRSTAAMKRQRNTSLRTTAGSNTPSKTPMQARQVPASAFPARSDSIVSVPSMTDEEGPAFESERTVRQPDMPNDYSDGANFPVTDQHAPEMPKANESNNGKPKKAADLVRETRRAPPAKENKQGILKTKNKNRVLSEALSNLYVDDDEEADASNEDRNKSEIKPRSGPTTPEYSERTATPESSNPRLIHEAQPLLWWLGRYTALSDRFRTGALPSPPSSPSPHEPSLGSAFSSNTSHHPMHDADRRSRRVYVHLRSLCTTDEARASLEEFRAVMEAREKKMAEGPQGKAVKEKQGWLEGLMGKKKKGEK</sequence>
<comment type="caution">
    <text evidence="2">The sequence shown here is derived from an EMBL/GenBank/DDBJ whole genome shotgun (WGS) entry which is preliminary data.</text>
</comment>
<feature type="compositionally biased region" description="Polar residues" evidence="1">
    <location>
        <begin position="219"/>
        <end position="237"/>
    </location>
</feature>
<protein>
    <submittedName>
        <fullName evidence="2">Uncharacterized protein</fullName>
    </submittedName>
</protein>
<feature type="compositionally biased region" description="Polar residues" evidence="1">
    <location>
        <begin position="98"/>
        <end position="108"/>
    </location>
</feature>
<feature type="compositionally biased region" description="Low complexity" evidence="1">
    <location>
        <begin position="54"/>
        <end position="66"/>
    </location>
</feature>
<feature type="compositionally biased region" description="Pro residues" evidence="1">
    <location>
        <begin position="421"/>
        <end position="430"/>
    </location>
</feature>
<reference evidence="2" key="1">
    <citation type="submission" date="2021-03" db="EMBL/GenBank/DDBJ databases">
        <authorList>
            <person name="Tagirdzhanova G."/>
        </authorList>
    </citation>
    <scope>NUCLEOTIDE SEQUENCE</scope>
</reference>